<evidence type="ECO:0000256" key="3">
    <source>
        <dbReference type="ARBA" id="ARBA00022857"/>
    </source>
</evidence>
<gene>
    <name evidence="6" type="primary">nnrD</name>
    <name evidence="9" type="ORF">JK386_17365</name>
</gene>
<dbReference type="EMBL" id="JAERTX010000021">
    <property type="protein sequence ID" value="MBM9461672.1"/>
    <property type="molecule type" value="Genomic_DNA"/>
</dbReference>
<keyword evidence="5 6" id="KW-0456">Lyase</keyword>
<dbReference type="PROSITE" id="PS51383">
    <property type="entry name" value="YJEF_C_3"/>
    <property type="match status" value="1"/>
</dbReference>
<evidence type="ECO:0000256" key="2">
    <source>
        <dbReference type="ARBA" id="ARBA00022840"/>
    </source>
</evidence>
<feature type="binding site" evidence="6">
    <location>
        <position position="143"/>
    </location>
    <ligand>
        <name>(6S)-NADPHX</name>
        <dbReference type="ChEBI" id="CHEBI:64076"/>
    </ligand>
</feature>
<comment type="caution">
    <text evidence="6">Lacks conserved residue(s) required for the propagation of feature annotation.</text>
</comment>
<dbReference type="PANTHER" id="PTHR12592:SF0">
    <property type="entry name" value="ATP-DEPENDENT (S)-NAD(P)H-HYDRATE DEHYDRATASE"/>
    <property type="match status" value="1"/>
</dbReference>
<keyword evidence="2 6" id="KW-0067">ATP-binding</keyword>
<comment type="subunit">
    <text evidence="6">Homotetramer.</text>
</comment>
<feature type="binding site" evidence="6">
    <location>
        <position position="68"/>
    </location>
    <ligand>
        <name>(6S)-NADPHX</name>
        <dbReference type="ChEBI" id="CHEBI:64076"/>
    </ligand>
</feature>
<dbReference type="EC" id="4.2.1.136" evidence="6"/>
<dbReference type="GO" id="GO:0052856">
    <property type="term" value="F:NAD(P)HX epimerase activity"/>
    <property type="evidence" value="ECO:0007669"/>
    <property type="project" value="TreeGrafter"/>
</dbReference>
<reference evidence="9" key="1">
    <citation type="submission" date="2021-01" db="EMBL/GenBank/DDBJ databases">
        <title>Novel species in genus Nocardioides.</title>
        <authorList>
            <person name="Zhang G."/>
        </authorList>
    </citation>
    <scope>NUCLEOTIDE SEQUENCE</scope>
    <source>
        <strain evidence="9">Zg-536</strain>
    </source>
</reference>
<evidence type="ECO:0000256" key="7">
    <source>
        <dbReference type="SAM" id="MobiDB-lite"/>
    </source>
</evidence>
<comment type="similarity">
    <text evidence="6">Belongs to the NnrD/CARKD family.</text>
</comment>
<feature type="binding site" evidence="6">
    <location>
        <position position="260"/>
    </location>
    <ligand>
        <name>(6S)-NADPHX</name>
        <dbReference type="ChEBI" id="CHEBI:64076"/>
    </ligand>
</feature>
<comment type="function">
    <text evidence="6">Catalyzes the dehydration of the S-form of NAD(P)HX at the expense of ADP, which is converted to AMP. Together with NAD(P)HX epimerase, which catalyzes the epimerization of the S- and R-forms, the enzyme allows the repair of both epimers of NAD(P)HX, a damaged form of NAD(P)H that is a result of enzymatic or heat-dependent hydration.</text>
</comment>
<accession>A0A938Y3R7</accession>
<keyword evidence="10" id="KW-1185">Reference proteome</keyword>
<dbReference type="GO" id="GO:0110051">
    <property type="term" value="P:metabolite repair"/>
    <property type="evidence" value="ECO:0007669"/>
    <property type="project" value="TreeGrafter"/>
</dbReference>
<dbReference type="HAMAP" id="MF_01965">
    <property type="entry name" value="NADHX_dehydratase"/>
    <property type="match status" value="1"/>
</dbReference>
<feature type="region of interest" description="Disordered" evidence="7">
    <location>
        <begin position="1"/>
        <end position="55"/>
    </location>
</feature>
<dbReference type="Pfam" id="PF01256">
    <property type="entry name" value="Carb_kinase"/>
    <property type="match status" value="1"/>
</dbReference>
<evidence type="ECO:0000259" key="8">
    <source>
        <dbReference type="PROSITE" id="PS51383"/>
    </source>
</evidence>
<organism evidence="9 10">
    <name type="scientific">Nocardioides faecalis</name>
    <dbReference type="NCBI Taxonomy" id="2803858"/>
    <lineage>
        <taxon>Bacteria</taxon>
        <taxon>Bacillati</taxon>
        <taxon>Actinomycetota</taxon>
        <taxon>Actinomycetes</taxon>
        <taxon>Propionibacteriales</taxon>
        <taxon>Nocardioidaceae</taxon>
        <taxon>Nocardioides</taxon>
    </lineage>
</organism>
<evidence type="ECO:0000313" key="10">
    <source>
        <dbReference type="Proteomes" id="UP000663791"/>
    </source>
</evidence>
<name>A0A938Y3R7_9ACTN</name>
<dbReference type="SUPFAM" id="SSF53613">
    <property type="entry name" value="Ribokinase-like"/>
    <property type="match status" value="1"/>
</dbReference>
<dbReference type="InterPro" id="IPR029056">
    <property type="entry name" value="Ribokinase-like"/>
</dbReference>
<keyword evidence="1 6" id="KW-0547">Nucleotide-binding</keyword>
<dbReference type="AlphaFoldDB" id="A0A938Y3R7"/>
<dbReference type="PANTHER" id="PTHR12592">
    <property type="entry name" value="ATP-DEPENDENT (S)-NAD(P)H-HYDRATE DEHYDRATASE FAMILY MEMBER"/>
    <property type="match status" value="1"/>
</dbReference>
<comment type="catalytic activity">
    <reaction evidence="6">
        <text>(6S)-NADHX + ADP = AMP + phosphate + NADH + H(+)</text>
        <dbReference type="Rhea" id="RHEA:32223"/>
        <dbReference type="ChEBI" id="CHEBI:15378"/>
        <dbReference type="ChEBI" id="CHEBI:43474"/>
        <dbReference type="ChEBI" id="CHEBI:57945"/>
        <dbReference type="ChEBI" id="CHEBI:64074"/>
        <dbReference type="ChEBI" id="CHEBI:456215"/>
        <dbReference type="ChEBI" id="CHEBI:456216"/>
        <dbReference type="EC" id="4.2.1.136"/>
    </reaction>
</comment>
<feature type="binding site" evidence="6">
    <location>
        <position position="259"/>
    </location>
    <ligand>
        <name>AMP</name>
        <dbReference type="ChEBI" id="CHEBI:456215"/>
    </ligand>
</feature>
<evidence type="ECO:0000256" key="6">
    <source>
        <dbReference type="HAMAP-Rule" id="MF_01965"/>
    </source>
</evidence>
<evidence type="ECO:0000256" key="5">
    <source>
        <dbReference type="ARBA" id="ARBA00023239"/>
    </source>
</evidence>
<dbReference type="CDD" id="cd01171">
    <property type="entry name" value="YXKO-related"/>
    <property type="match status" value="1"/>
</dbReference>
<dbReference type="GO" id="GO:0046496">
    <property type="term" value="P:nicotinamide nucleotide metabolic process"/>
    <property type="evidence" value="ECO:0007669"/>
    <property type="project" value="UniProtKB-UniRule"/>
</dbReference>
<feature type="compositionally biased region" description="Low complexity" evidence="7">
    <location>
        <begin position="11"/>
        <end position="36"/>
    </location>
</feature>
<dbReference type="RefSeq" id="WP_205292989.1">
    <property type="nucleotide sequence ID" value="NZ_CP074406.1"/>
</dbReference>
<comment type="catalytic activity">
    <reaction evidence="6">
        <text>(6S)-NADPHX + ADP = AMP + phosphate + NADPH + H(+)</text>
        <dbReference type="Rhea" id="RHEA:32235"/>
        <dbReference type="ChEBI" id="CHEBI:15378"/>
        <dbReference type="ChEBI" id="CHEBI:43474"/>
        <dbReference type="ChEBI" id="CHEBI:57783"/>
        <dbReference type="ChEBI" id="CHEBI:64076"/>
        <dbReference type="ChEBI" id="CHEBI:456215"/>
        <dbReference type="ChEBI" id="CHEBI:456216"/>
        <dbReference type="EC" id="4.2.1.136"/>
    </reaction>
</comment>
<sequence length="320" mass="32117">MATEPHDTTPHDTTPGTTASGDTAPGTTTAPVVTPTLLRTMPLPGPGGDKDGNGRVLVLGGSRRSPGAVRLAGEAVLRAGAGRVTLATIGDVVAGLSTFVPEAGMIPLRSDDDGAIALDADDEAFDELLEEADRADVVLLGPGLVDAGHARSLVELMLPRIGGTVVLDAVATAYLTDRPDALHPLADRCVVTANVKELGRMAGVEEVGSDEQLATTAEVAARLRAVVVCGGVLKHVVDPGGEAWVIEGGGPGLGASGSGDVQAGILAGFLARGASPAHAAVWGGYTHARAGERLAAEVGGLGYLARELPAQVPAVLNEVG</sequence>
<proteinExistence type="inferred from homology"/>
<feature type="compositionally biased region" description="Basic and acidic residues" evidence="7">
    <location>
        <begin position="1"/>
        <end position="10"/>
    </location>
</feature>
<keyword evidence="4 6" id="KW-0520">NAD</keyword>
<comment type="cofactor">
    <cofactor evidence="6">
        <name>Mg(2+)</name>
        <dbReference type="ChEBI" id="CHEBI:18420"/>
    </cofactor>
</comment>
<feature type="domain" description="YjeF C-terminal" evidence="8">
    <location>
        <begin position="33"/>
        <end position="319"/>
    </location>
</feature>
<evidence type="ECO:0000256" key="1">
    <source>
        <dbReference type="ARBA" id="ARBA00022741"/>
    </source>
</evidence>
<dbReference type="InterPro" id="IPR000631">
    <property type="entry name" value="CARKD"/>
</dbReference>
<dbReference type="NCBIfam" id="TIGR00196">
    <property type="entry name" value="yjeF_cterm"/>
    <property type="match status" value="1"/>
</dbReference>
<comment type="caution">
    <text evidence="9">The sequence shown here is derived from an EMBL/GenBank/DDBJ whole genome shotgun (WGS) entry which is preliminary data.</text>
</comment>
<dbReference type="Gene3D" id="3.40.1190.20">
    <property type="match status" value="1"/>
</dbReference>
<dbReference type="GO" id="GO:0005524">
    <property type="term" value="F:ATP binding"/>
    <property type="evidence" value="ECO:0007669"/>
    <property type="project" value="UniProtKB-KW"/>
</dbReference>
<dbReference type="Proteomes" id="UP000663791">
    <property type="component" value="Unassembled WGS sequence"/>
</dbReference>
<dbReference type="GO" id="GO:0052855">
    <property type="term" value="F:ADP-dependent NAD(P)H-hydrate dehydratase activity"/>
    <property type="evidence" value="ECO:0007669"/>
    <property type="project" value="UniProtKB-UniRule"/>
</dbReference>
<keyword evidence="3 6" id="KW-0521">NADP</keyword>
<evidence type="ECO:0000313" key="9">
    <source>
        <dbReference type="EMBL" id="MBM9461672.1"/>
    </source>
</evidence>
<evidence type="ECO:0000256" key="4">
    <source>
        <dbReference type="ARBA" id="ARBA00023027"/>
    </source>
</evidence>
<protein>
    <recommendedName>
        <fullName evidence="6">ADP-dependent (S)-NAD(P)H-hydrate dehydratase</fullName>
        <ecNumber evidence="6">4.2.1.136</ecNumber>
    </recommendedName>
    <alternativeName>
        <fullName evidence="6">ADP-dependent NAD(P)HX dehydratase</fullName>
    </alternativeName>
</protein>